<evidence type="ECO:0000313" key="10">
    <source>
        <dbReference type="Proteomes" id="UP000256845"/>
    </source>
</evidence>
<keyword evidence="6 8" id="KW-0472">Membrane</keyword>
<dbReference type="PANTHER" id="PTHR30558">
    <property type="entry name" value="EXBD MEMBRANE COMPONENT OF PMF-DRIVEN MACROMOLECULE IMPORT SYSTEM"/>
    <property type="match status" value="1"/>
</dbReference>
<feature type="transmembrane region" description="Helical" evidence="8">
    <location>
        <begin position="16"/>
        <end position="36"/>
    </location>
</feature>
<evidence type="ECO:0000256" key="2">
    <source>
        <dbReference type="ARBA" id="ARBA00005811"/>
    </source>
</evidence>
<keyword evidence="10" id="KW-1185">Reference proteome</keyword>
<dbReference type="OrthoDB" id="7354557at2"/>
<dbReference type="GO" id="GO:0015031">
    <property type="term" value="P:protein transport"/>
    <property type="evidence" value="ECO:0007669"/>
    <property type="project" value="UniProtKB-KW"/>
</dbReference>
<evidence type="ECO:0000256" key="7">
    <source>
        <dbReference type="RuleBase" id="RU003879"/>
    </source>
</evidence>
<dbReference type="RefSeq" id="WP_115939187.1">
    <property type="nucleotide sequence ID" value="NZ_QRDW01000016.1"/>
</dbReference>
<keyword evidence="3" id="KW-1003">Cell membrane</keyword>
<evidence type="ECO:0000256" key="5">
    <source>
        <dbReference type="ARBA" id="ARBA00022989"/>
    </source>
</evidence>
<keyword evidence="4 7" id="KW-0812">Transmembrane</keyword>
<evidence type="ECO:0000256" key="1">
    <source>
        <dbReference type="ARBA" id="ARBA00004162"/>
    </source>
</evidence>
<comment type="caution">
    <text evidence="9">The sequence shown here is derived from an EMBL/GenBank/DDBJ whole genome shotgun (WGS) entry which is preliminary data.</text>
</comment>
<accession>A0A3D9H3T2</accession>
<name>A0A3D9H3T2_9PROT</name>
<dbReference type="Proteomes" id="UP000256845">
    <property type="component" value="Unassembled WGS sequence"/>
</dbReference>
<dbReference type="InterPro" id="IPR003400">
    <property type="entry name" value="ExbD"/>
</dbReference>
<evidence type="ECO:0000256" key="3">
    <source>
        <dbReference type="ARBA" id="ARBA00022475"/>
    </source>
</evidence>
<keyword evidence="5 8" id="KW-1133">Transmembrane helix</keyword>
<evidence type="ECO:0000256" key="8">
    <source>
        <dbReference type="SAM" id="Phobius"/>
    </source>
</evidence>
<dbReference type="Pfam" id="PF02472">
    <property type="entry name" value="ExbD"/>
    <property type="match status" value="1"/>
</dbReference>
<evidence type="ECO:0000256" key="6">
    <source>
        <dbReference type="ARBA" id="ARBA00023136"/>
    </source>
</evidence>
<reference evidence="9 10" key="1">
    <citation type="submission" date="2018-07" db="EMBL/GenBank/DDBJ databases">
        <title>Genomic Encyclopedia of Type Strains, Phase III (KMG-III): the genomes of soil and plant-associated and newly described type strains.</title>
        <authorList>
            <person name="Whitman W."/>
        </authorList>
    </citation>
    <scope>NUCLEOTIDE SEQUENCE [LARGE SCALE GENOMIC DNA]</scope>
    <source>
        <strain evidence="9 10">CECT 8488</strain>
    </source>
</reference>
<keyword evidence="7" id="KW-0653">Protein transport</keyword>
<organism evidence="9 10">
    <name type="scientific">Aestuariispira insulae</name>
    <dbReference type="NCBI Taxonomy" id="1461337"/>
    <lineage>
        <taxon>Bacteria</taxon>
        <taxon>Pseudomonadati</taxon>
        <taxon>Pseudomonadota</taxon>
        <taxon>Alphaproteobacteria</taxon>
        <taxon>Rhodospirillales</taxon>
        <taxon>Kiloniellaceae</taxon>
        <taxon>Aestuariispira</taxon>
    </lineage>
</organism>
<dbReference type="AlphaFoldDB" id="A0A3D9H3T2"/>
<protein>
    <submittedName>
        <fullName evidence="9">Outer membrane transport energization protein ExbD</fullName>
    </submittedName>
</protein>
<dbReference type="GO" id="GO:0022857">
    <property type="term" value="F:transmembrane transporter activity"/>
    <property type="evidence" value="ECO:0007669"/>
    <property type="project" value="InterPro"/>
</dbReference>
<dbReference type="GO" id="GO:0005886">
    <property type="term" value="C:plasma membrane"/>
    <property type="evidence" value="ECO:0007669"/>
    <property type="project" value="UniProtKB-SubCell"/>
</dbReference>
<gene>
    <name evidence="9" type="ORF">DFP90_1164</name>
</gene>
<evidence type="ECO:0000313" key="9">
    <source>
        <dbReference type="EMBL" id="RED44163.1"/>
    </source>
</evidence>
<keyword evidence="7" id="KW-0813">Transport</keyword>
<sequence>MKLPDKDQSEPIGENTLPMINIVFLLLIFFMIAGSLQNSMPFDMDPLKGTGDRPGSDTPLLLYVSQAGEFSYQGRLVTEAEFVAVIEEQISETQAPPTIQIKSDQSSNSRVIIGLLTRLGTAGVSQVTLAVVE</sequence>
<comment type="subcellular location">
    <subcellularLocation>
        <location evidence="1">Cell membrane</location>
        <topology evidence="1">Single-pass membrane protein</topology>
    </subcellularLocation>
    <subcellularLocation>
        <location evidence="7">Cell membrane</location>
        <topology evidence="7">Single-pass type II membrane protein</topology>
    </subcellularLocation>
</comment>
<dbReference type="EMBL" id="QRDW01000016">
    <property type="protein sequence ID" value="RED44163.1"/>
    <property type="molecule type" value="Genomic_DNA"/>
</dbReference>
<comment type="similarity">
    <text evidence="2 7">Belongs to the ExbD/TolR family.</text>
</comment>
<evidence type="ECO:0000256" key="4">
    <source>
        <dbReference type="ARBA" id="ARBA00022692"/>
    </source>
</evidence>
<proteinExistence type="inferred from homology"/>